<proteinExistence type="predicted"/>
<evidence type="ECO:0000313" key="1">
    <source>
        <dbReference type="EMBL" id="KAI4560995.1"/>
    </source>
</evidence>
<gene>
    <name evidence="1" type="ORF">MJG53_017624</name>
</gene>
<accession>A0ACB9U994</accession>
<protein>
    <submittedName>
        <fullName evidence="1">Uncharacterized protein</fullName>
    </submittedName>
</protein>
<name>A0ACB9U994_9CETA</name>
<comment type="caution">
    <text evidence="1">The sequence shown here is derived from an EMBL/GenBank/DDBJ whole genome shotgun (WGS) entry which is preliminary data.</text>
</comment>
<dbReference type="EMBL" id="CM043047">
    <property type="protein sequence ID" value="KAI4560995.1"/>
    <property type="molecule type" value="Genomic_DNA"/>
</dbReference>
<organism evidence="1 2">
    <name type="scientific">Ovis ammon polii x Ovis aries</name>
    <dbReference type="NCBI Taxonomy" id="2918886"/>
    <lineage>
        <taxon>Eukaryota</taxon>
        <taxon>Metazoa</taxon>
        <taxon>Chordata</taxon>
        <taxon>Craniata</taxon>
        <taxon>Vertebrata</taxon>
        <taxon>Euteleostomi</taxon>
        <taxon>Mammalia</taxon>
        <taxon>Eutheria</taxon>
        <taxon>Laurasiatheria</taxon>
        <taxon>Artiodactyla</taxon>
        <taxon>Ruminantia</taxon>
        <taxon>Pecora</taxon>
        <taxon>Bovidae</taxon>
        <taxon>Caprinae</taxon>
        <taxon>Ovis</taxon>
    </lineage>
</organism>
<keyword evidence="2" id="KW-1185">Reference proteome</keyword>
<dbReference type="Proteomes" id="UP001057279">
    <property type="component" value="Linkage Group LG22"/>
</dbReference>
<reference evidence="1" key="1">
    <citation type="submission" date="2022-03" db="EMBL/GenBank/DDBJ databases">
        <title>Genomic analyses of argali, domestic sheep and their hybrids provide insights into chromosomal evolution, heterosis and genetic basis of agronomic traits.</title>
        <authorList>
            <person name="Li M."/>
        </authorList>
    </citation>
    <scope>NUCLEOTIDE SEQUENCE</scope>
    <source>
        <strain evidence="1">F1 hybrid</strain>
    </source>
</reference>
<sequence>MNDCDSSLPPPLPETQAMLNEEIQTQVLRTPAEYLSPCCPQFYQAETLKFLATSSDFCAGLLQSSAETPKREKFFMYKWRITKSTSCDYDDNYMSDLRSHGERKADCVPGHQIVLDLGRSVVLTNIRIAGWAFDLDHLSSHTWLLLALNQEDTPTQVSHSLVLTSPLNSSLHSHSQTPTLQ</sequence>
<evidence type="ECO:0000313" key="2">
    <source>
        <dbReference type="Proteomes" id="UP001057279"/>
    </source>
</evidence>